<proteinExistence type="predicted"/>
<protein>
    <submittedName>
        <fullName evidence="1">Uncharacterized protein</fullName>
    </submittedName>
</protein>
<organism evidence="1">
    <name type="scientific">Brassica cretica</name>
    <name type="common">Mustard</name>
    <dbReference type="NCBI Taxonomy" id="69181"/>
    <lineage>
        <taxon>Eukaryota</taxon>
        <taxon>Viridiplantae</taxon>
        <taxon>Streptophyta</taxon>
        <taxon>Embryophyta</taxon>
        <taxon>Tracheophyta</taxon>
        <taxon>Spermatophyta</taxon>
        <taxon>Magnoliopsida</taxon>
        <taxon>eudicotyledons</taxon>
        <taxon>Gunneridae</taxon>
        <taxon>Pentapetalae</taxon>
        <taxon>rosids</taxon>
        <taxon>malvids</taxon>
        <taxon>Brassicales</taxon>
        <taxon>Brassicaceae</taxon>
        <taxon>Brassiceae</taxon>
        <taxon>Brassica</taxon>
    </lineage>
</organism>
<dbReference type="EMBL" id="QGKY02001015">
    <property type="protein sequence ID" value="KAF2573542.1"/>
    <property type="molecule type" value="Genomic_DNA"/>
</dbReference>
<accession>A0A8S9IVP9</accession>
<sequence>MKPSCNMVEVELEGFCEVSKSSKAQSYNLYGSNEDIGSSKNQDEDNQYDSKSLGVNLRKFPELFGDIIWSLAEAKPRCDYEGQLMWRKVNQSQRYRLHHMHTSDWRVEILPRGGANFFQSRAGCEINQKILWFKDDLEESGDFGVFWSLLRAELNRRVRCLAMDGDFSTHLIAEVMPILLKSSQSASREEAVEEMKDYRSTVHHCRRSTVMPDYGPLLTATRCLIELPRAFPRSCRHKR</sequence>
<comment type="caution">
    <text evidence="1">The sequence shown here is derived from an EMBL/GenBank/DDBJ whole genome shotgun (WGS) entry which is preliminary data.</text>
</comment>
<name>A0A8S9IVP9_BRACR</name>
<dbReference type="AlphaFoldDB" id="A0A8S9IVP9"/>
<reference evidence="1" key="1">
    <citation type="submission" date="2019-12" db="EMBL/GenBank/DDBJ databases">
        <title>Genome sequencing and annotation of Brassica cretica.</title>
        <authorList>
            <person name="Studholme D.J."/>
            <person name="Sarris P.F."/>
        </authorList>
    </citation>
    <scope>NUCLEOTIDE SEQUENCE</scope>
    <source>
        <strain evidence="1">PFS-102/07</strain>
        <tissue evidence="1">Leaf</tissue>
    </source>
</reference>
<gene>
    <name evidence="1" type="ORF">F2Q70_00003838</name>
</gene>
<evidence type="ECO:0000313" key="1">
    <source>
        <dbReference type="EMBL" id="KAF2573542.1"/>
    </source>
</evidence>